<dbReference type="PANTHER" id="PTHR11817">
    <property type="entry name" value="PYRUVATE KINASE"/>
    <property type="match status" value="1"/>
</dbReference>
<dbReference type="RefSeq" id="WP_073992818.1">
    <property type="nucleotide sequence ID" value="NZ_FQYT01000004.1"/>
</dbReference>
<dbReference type="InterPro" id="IPR040442">
    <property type="entry name" value="Pyrv_kinase-like_dom_sf"/>
</dbReference>
<dbReference type="InterPro" id="IPR015793">
    <property type="entry name" value="Pyrv_Knase_brl"/>
</dbReference>
<dbReference type="AlphaFoldDB" id="A0A1M6CD30"/>
<dbReference type="InterPro" id="IPR015806">
    <property type="entry name" value="Pyrv_Knase_insert_dom_sf"/>
</dbReference>
<keyword evidence="9 16" id="KW-0418">Kinase</keyword>
<dbReference type="InterPro" id="IPR036918">
    <property type="entry name" value="Pyrv_Knase_C_sf"/>
</dbReference>
<dbReference type="UniPathway" id="UPA00109">
    <property type="reaction ID" value="UER00188"/>
</dbReference>
<keyword evidence="20" id="KW-1185">Reference proteome</keyword>
<feature type="domain" description="Pyruvate kinase barrel" evidence="17">
    <location>
        <begin position="1"/>
        <end position="322"/>
    </location>
</feature>
<protein>
    <recommendedName>
        <fullName evidence="5 15">Pyruvate kinase</fullName>
        <ecNumber evidence="4 15">2.7.1.40</ecNumber>
    </recommendedName>
</protein>
<evidence type="ECO:0000259" key="18">
    <source>
        <dbReference type="Pfam" id="PF02887"/>
    </source>
</evidence>
<evidence type="ECO:0000259" key="17">
    <source>
        <dbReference type="Pfam" id="PF00224"/>
    </source>
</evidence>
<evidence type="ECO:0000256" key="16">
    <source>
        <dbReference type="RuleBase" id="RU000504"/>
    </source>
</evidence>
<evidence type="ECO:0000256" key="10">
    <source>
        <dbReference type="ARBA" id="ARBA00022840"/>
    </source>
</evidence>
<keyword evidence="10" id="KW-0067">ATP-binding</keyword>
<keyword evidence="7" id="KW-0479">Metal-binding</keyword>
<evidence type="ECO:0000256" key="4">
    <source>
        <dbReference type="ARBA" id="ARBA00012142"/>
    </source>
</evidence>
<evidence type="ECO:0000256" key="11">
    <source>
        <dbReference type="ARBA" id="ARBA00022842"/>
    </source>
</evidence>
<dbReference type="Gene3D" id="3.40.1380.20">
    <property type="entry name" value="Pyruvate kinase, C-terminal domain"/>
    <property type="match status" value="1"/>
</dbReference>
<keyword evidence="14 19" id="KW-0670">Pyruvate</keyword>
<dbReference type="Proteomes" id="UP000184342">
    <property type="component" value="Unassembled WGS sequence"/>
</dbReference>
<dbReference type="GO" id="GO:0016301">
    <property type="term" value="F:kinase activity"/>
    <property type="evidence" value="ECO:0007669"/>
    <property type="project" value="UniProtKB-KW"/>
</dbReference>
<dbReference type="EC" id="2.7.1.40" evidence="4 15"/>
<evidence type="ECO:0000256" key="7">
    <source>
        <dbReference type="ARBA" id="ARBA00022723"/>
    </source>
</evidence>
<dbReference type="GO" id="GO:0000287">
    <property type="term" value="F:magnesium ion binding"/>
    <property type="evidence" value="ECO:0007669"/>
    <property type="project" value="UniProtKB-UniRule"/>
</dbReference>
<dbReference type="SUPFAM" id="SSF50800">
    <property type="entry name" value="PK beta-barrel domain-like"/>
    <property type="match status" value="1"/>
</dbReference>
<dbReference type="NCBIfam" id="NF004491">
    <property type="entry name" value="PRK05826.1"/>
    <property type="match status" value="1"/>
</dbReference>
<dbReference type="OrthoDB" id="9812123at2"/>
<comment type="similarity">
    <text evidence="3 16">Belongs to the pyruvate kinase family.</text>
</comment>
<dbReference type="InterPro" id="IPR015813">
    <property type="entry name" value="Pyrv/PenolPyrv_kinase-like_dom"/>
</dbReference>
<name>A0A1M6CD30_9FIRM</name>
<evidence type="ECO:0000313" key="20">
    <source>
        <dbReference type="Proteomes" id="UP000184342"/>
    </source>
</evidence>
<sequence>MRKAKIICTLGPSTDNEEVLRQLILNGMNCARLNFSHGTLADQKKRIDLVKKLRAELKSNVSILLDTKGPEIRLKDFEQGKAELVEGGIFTLSPDVGLGNQLKASISYPGLAEHISLGTNILIDDGKVSLKVEEIRGHDIICRILVGGVVSNHKSINIPGISIPMPYINAVDYEDLIFGIKNEVDFVAASFIRNEEDVMDLRRILDDNGGQNICVISKIENEAGIQSLSKIIAVSDGIMVARGDMGVELPFIQLPAIQKNIIHRSIRHGCHTITATQMLESMTTNPTPTRAEVSDVANAIFDGSTAVMLSGETAVGRYPVEALVTMSKIVENAEANVDYKEFAEDNPIVFKNDIAHTIAQIACVAAANLNAKAIVVLTRSGKTATLIANYRPTCTIIAAVVNPVKMRHLSLTRAVHAINVPEQLSSDSLFSYAQEIAIGTGMIEKGDKIVIVAGSSTSAKAPSDMLKVLTV</sequence>
<comment type="pathway">
    <text evidence="2 16">Carbohydrate degradation; glycolysis; pyruvate from D-glyceraldehyde 3-phosphate: step 5/5.</text>
</comment>
<dbReference type="InterPro" id="IPR015795">
    <property type="entry name" value="Pyrv_Knase_C"/>
</dbReference>
<dbReference type="SUPFAM" id="SSF52935">
    <property type="entry name" value="PK C-terminal domain-like"/>
    <property type="match status" value="1"/>
</dbReference>
<evidence type="ECO:0000313" key="19">
    <source>
        <dbReference type="EMBL" id="SHI58664.1"/>
    </source>
</evidence>
<evidence type="ECO:0000256" key="3">
    <source>
        <dbReference type="ARBA" id="ARBA00008663"/>
    </source>
</evidence>
<keyword evidence="11 16" id="KW-0460">Magnesium</keyword>
<dbReference type="GO" id="GO:0030955">
    <property type="term" value="F:potassium ion binding"/>
    <property type="evidence" value="ECO:0007669"/>
    <property type="project" value="UniProtKB-UniRule"/>
</dbReference>
<dbReference type="Gene3D" id="3.20.20.60">
    <property type="entry name" value="Phosphoenolpyruvate-binding domains"/>
    <property type="match status" value="1"/>
</dbReference>
<dbReference type="FunFam" id="2.40.33.10:FF:000001">
    <property type="entry name" value="Pyruvate kinase"/>
    <property type="match status" value="1"/>
</dbReference>
<keyword evidence="13 16" id="KW-0324">Glycolysis</keyword>
<organism evidence="19 20">
    <name type="scientific">Parasporobacterium paucivorans DSM 15970</name>
    <dbReference type="NCBI Taxonomy" id="1122934"/>
    <lineage>
        <taxon>Bacteria</taxon>
        <taxon>Bacillati</taxon>
        <taxon>Bacillota</taxon>
        <taxon>Clostridia</taxon>
        <taxon>Lachnospirales</taxon>
        <taxon>Lachnospiraceae</taxon>
        <taxon>Parasporobacterium</taxon>
    </lineage>
</organism>
<comment type="cofactor">
    <cofactor evidence="1">
        <name>K(+)</name>
        <dbReference type="ChEBI" id="CHEBI:29103"/>
    </cofactor>
</comment>
<evidence type="ECO:0000256" key="9">
    <source>
        <dbReference type="ARBA" id="ARBA00022777"/>
    </source>
</evidence>
<dbReference type="EMBL" id="FQYT01000004">
    <property type="protein sequence ID" value="SHI58664.1"/>
    <property type="molecule type" value="Genomic_DNA"/>
</dbReference>
<comment type="catalytic activity">
    <reaction evidence="16">
        <text>pyruvate + ATP = phosphoenolpyruvate + ADP + H(+)</text>
        <dbReference type="Rhea" id="RHEA:18157"/>
        <dbReference type="ChEBI" id="CHEBI:15361"/>
        <dbReference type="ChEBI" id="CHEBI:15378"/>
        <dbReference type="ChEBI" id="CHEBI:30616"/>
        <dbReference type="ChEBI" id="CHEBI:58702"/>
        <dbReference type="ChEBI" id="CHEBI:456216"/>
        <dbReference type="EC" id="2.7.1.40"/>
    </reaction>
</comment>
<dbReference type="STRING" id="1122934.SAMN02745691_00530"/>
<dbReference type="PRINTS" id="PR01050">
    <property type="entry name" value="PYRUVTKNASE"/>
</dbReference>
<accession>A0A1M6CD30</accession>
<dbReference type="Pfam" id="PF00224">
    <property type="entry name" value="PK"/>
    <property type="match status" value="1"/>
</dbReference>
<keyword evidence="12" id="KW-0630">Potassium</keyword>
<dbReference type="GO" id="GO:0005524">
    <property type="term" value="F:ATP binding"/>
    <property type="evidence" value="ECO:0007669"/>
    <property type="project" value="UniProtKB-KW"/>
</dbReference>
<dbReference type="GO" id="GO:0004743">
    <property type="term" value="F:pyruvate kinase activity"/>
    <property type="evidence" value="ECO:0007669"/>
    <property type="project" value="UniProtKB-UniRule"/>
</dbReference>
<evidence type="ECO:0000256" key="8">
    <source>
        <dbReference type="ARBA" id="ARBA00022741"/>
    </source>
</evidence>
<dbReference type="NCBIfam" id="TIGR01064">
    <property type="entry name" value="pyruv_kin"/>
    <property type="match status" value="1"/>
</dbReference>
<proteinExistence type="inferred from homology"/>
<evidence type="ECO:0000256" key="6">
    <source>
        <dbReference type="ARBA" id="ARBA00022679"/>
    </source>
</evidence>
<dbReference type="InterPro" id="IPR001697">
    <property type="entry name" value="Pyr_Knase"/>
</dbReference>
<evidence type="ECO:0000256" key="15">
    <source>
        <dbReference type="NCBIfam" id="TIGR01064"/>
    </source>
</evidence>
<evidence type="ECO:0000256" key="2">
    <source>
        <dbReference type="ARBA" id="ARBA00004997"/>
    </source>
</evidence>
<dbReference type="Gene3D" id="2.40.33.10">
    <property type="entry name" value="PK beta-barrel domain-like"/>
    <property type="match status" value="1"/>
</dbReference>
<dbReference type="NCBIfam" id="NF004978">
    <property type="entry name" value="PRK06354.1"/>
    <property type="match status" value="1"/>
</dbReference>
<keyword evidence="8" id="KW-0547">Nucleotide-binding</keyword>
<keyword evidence="6 16" id="KW-0808">Transferase</keyword>
<dbReference type="Pfam" id="PF02887">
    <property type="entry name" value="PK_C"/>
    <property type="match status" value="1"/>
</dbReference>
<evidence type="ECO:0000256" key="13">
    <source>
        <dbReference type="ARBA" id="ARBA00023152"/>
    </source>
</evidence>
<evidence type="ECO:0000256" key="12">
    <source>
        <dbReference type="ARBA" id="ARBA00022958"/>
    </source>
</evidence>
<reference evidence="19 20" key="1">
    <citation type="submission" date="2016-11" db="EMBL/GenBank/DDBJ databases">
        <authorList>
            <person name="Jaros S."/>
            <person name="Januszkiewicz K."/>
            <person name="Wedrychowicz H."/>
        </authorList>
    </citation>
    <scope>NUCLEOTIDE SEQUENCE [LARGE SCALE GENOMIC DNA]</scope>
    <source>
        <strain evidence="19 20">DSM 15970</strain>
    </source>
</reference>
<gene>
    <name evidence="19" type="ORF">SAMN02745691_00530</name>
</gene>
<dbReference type="InterPro" id="IPR011037">
    <property type="entry name" value="Pyrv_Knase-like_insert_dom_sf"/>
</dbReference>
<dbReference type="SUPFAM" id="SSF51621">
    <property type="entry name" value="Phosphoenolpyruvate/pyruvate domain"/>
    <property type="match status" value="1"/>
</dbReference>
<evidence type="ECO:0000256" key="5">
    <source>
        <dbReference type="ARBA" id="ARBA00018587"/>
    </source>
</evidence>
<feature type="domain" description="Pyruvate kinase C-terminal" evidence="18">
    <location>
        <begin position="356"/>
        <end position="469"/>
    </location>
</feature>
<evidence type="ECO:0000256" key="14">
    <source>
        <dbReference type="ARBA" id="ARBA00023317"/>
    </source>
</evidence>
<evidence type="ECO:0000256" key="1">
    <source>
        <dbReference type="ARBA" id="ARBA00001958"/>
    </source>
</evidence>